<keyword evidence="3" id="KW-1185">Reference proteome</keyword>
<organism evidence="2 3">
    <name type="scientific">Streptomyces albus (strain ATCC 21838 / DSM 41398 / FERM P-419 / JCM 4703 / NBRC 107858)</name>
    <dbReference type="NCBI Taxonomy" id="1081613"/>
    <lineage>
        <taxon>Bacteria</taxon>
        <taxon>Bacillati</taxon>
        <taxon>Actinomycetota</taxon>
        <taxon>Actinomycetes</taxon>
        <taxon>Kitasatosporales</taxon>
        <taxon>Streptomycetaceae</taxon>
        <taxon>Streptomyces</taxon>
    </lineage>
</organism>
<evidence type="ECO:0000313" key="2">
    <source>
        <dbReference type="EMBL" id="AJE83101.1"/>
    </source>
</evidence>
<dbReference type="AlphaFoldDB" id="A0A0B5EWP9"/>
<sequence length="56" mass="5592">MNSAIARGALAARARHPSDRGASGDAPRPGQPLSARSERHREGDPAPGPGGVSAPP</sequence>
<evidence type="ECO:0000256" key="1">
    <source>
        <dbReference type="SAM" id="MobiDB-lite"/>
    </source>
</evidence>
<reference evidence="2 3" key="1">
    <citation type="submission" date="2015-01" db="EMBL/GenBank/DDBJ databases">
        <title>Enhanced salinomycin production by adjusting the supply of polyketide extender units in Streptomyce albus DSM 41398.</title>
        <authorList>
            <person name="Lu C."/>
        </authorList>
    </citation>
    <scope>NUCLEOTIDE SEQUENCE [LARGE SCALE GENOMIC DNA]</scope>
    <source>
        <strain evidence="3">ATCC 21838 / DSM 41398 / FERM P-419 / JCM 4703 / NBRC 107858</strain>
    </source>
</reference>
<feature type="region of interest" description="Disordered" evidence="1">
    <location>
        <begin position="1"/>
        <end position="56"/>
    </location>
</feature>
<protein>
    <submittedName>
        <fullName evidence="2">Uncharacterized protein</fullName>
    </submittedName>
</protein>
<dbReference type="EMBL" id="CP010519">
    <property type="protein sequence ID" value="AJE83101.1"/>
    <property type="molecule type" value="Genomic_DNA"/>
</dbReference>
<dbReference type="KEGG" id="sals:SLNWT_2725"/>
<gene>
    <name evidence="2" type="ORF">SLNWT_2725</name>
</gene>
<proteinExistence type="predicted"/>
<name>A0A0B5EWP9_STRA4</name>
<feature type="compositionally biased region" description="Low complexity" evidence="1">
    <location>
        <begin position="1"/>
        <end position="12"/>
    </location>
</feature>
<dbReference type="Proteomes" id="UP000031523">
    <property type="component" value="Chromosome"/>
</dbReference>
<evidence type="ECO:0000313" key="3">
    <source>
        <dbReference type="Proteomes" id="UP000031523"/>
    </source>
</evidence>
<accession>A0A0B5EWP9</accession>